<organism evidence="2 3">
    <name type="scientific">Lentibacillus kapialis</name>
    <dbReference type="NCBI Taxonomy" id="340214"/>
    <lineage>
        <taxon>Bacteria</taxon>
        <taxon>Bacillati</taxon>
        <taxon>Bacillota</taxon>
        <taxon>Bacilli</taxon>
        <taxon>Bacillales</taxon>
        <taxon>Bacillaceae</taxon>
        <taxon>Lentibacillus</taxon>
    </lineage>
</organism>
<keyword evidence="3" id="KW-1185">Reference proteome</keyword>
<dbReference type="Pfam" id="PF13061">
    <property type="entry name" value="DUF3923"/>
    <property type="match status" value="1"/>
</dbReference>
<dbReference type="EMBL" id="BMNQ01000065">
    <property type="protein sequence ID" value="GGK06084.1"/>
    <property type="molecule type" value="Genomic_DNA"/>
</dbReference>
<proteinExistence type="predicted"/>
<comment type="caution">
    <text evidence="2">The sequence shown here is derived from an EMBL/GenBank/DDBJ whole genome shotgun (WGS) entry which is preliminary data.</text>
</comment>
<gene>
    <name evidence="2" type="ORF">GCM10007063_30690</name>
</gene>
<keyword evidence="1" id="KW-0812">Transmembrane</keyword>
<protein>
    <submittedName>
        <fullName evidence="2">Membrane protein</fullName>
    </submittedName>
</protein>
<evidence type="ECO:0000256" key="1">
    <source>
        <dbReference type="SAM" id="Phobius"/>
    </source>
</evidence>
<dbReference type="InterPro" id="IPR025037">
    <property type="entry name" value="DUF3923"/>
</dbReference>
<feature type="transmembrane region" description="Helical" evidence="1">
    <location>
        <begin position="21"/>
        <end position="42"/>
    </location>
</feature>
<evidence type="ECO:0000313" key="2">
    <source>
        <dbReference type="EMBL" id="GGK06084.1"/>
    </source>
</evidence>
<keyword evidence="1" id="KW-0472">Membrane</keyword>
<reference evidence="2" key="2">
    <citation type="submission" date="2020-09" db="EMBL/GenBank/DDBJ databases">
        <authorList>
            <person name="Sun Q."/>
            <person name="Ohkuma M."/>
        </authorList>
    </citation>
    <scope>NUCLEOTIDE SEQUENCE</scope>
    <source>
        <strain evidence="2">JCM 12580</strain>
    </source>
</reference>
<feature type="transmembrane region" description="Helical" evidence="1">
    <location>
        <begin position="62"/>
        <end position="86"/>
    </location>
</feature>
<accession>A0A917Q107</accession>
<sequence>MHMAFILFVYKRGGLVKLAWIAWWIVNAFWLALFAAGSIFLAQRDVDATGSIQTPEIIMLNILVLALPFLIPLLIQIGWLVAMLVIKNKRNKEMTVQG</sequence>
<name>A0A917Q107_9BACI</name>
<keyword evidence="1" id="KW-1133">Transmembrane helix</keyword>
<dbReference type="Proteomes" id="UP000658382">
    <property type="component" value="Unassembled WGS sequence"/>
</dbReference>
<dbReference type="AlphaFoldDB" id="A0A917Q107"/>
<reference evidence="2" key="1">
    <citation type="journal article" date="2014" name="Int. J. Syst. Evol. Microbiol.">
        <title>Complete genome sequence of Corynebacterium casei LMG S-19264T (=DSM 44701T), isolated from a smear-ripened cheese.</title>
        <authorList>
            <consortium name="US DOE Joint Genome Institute (JGI-PGF)"/>
            <person name="Walter F."/>
            <person name="Albersmeier A."/>
            <person name="Kalinowski J."/>
            <person name="Ruckert C."/>
        </authorList>
    </citation>
    <scope>NUCLEOTIDE SEQUENCE</scope>
    <source>
        <strain evidence="2">JCM 12580</strain>
    </source>
</reference>
<evidence type="ECO:0000313" key="3">
    <source>
        <dbReference type="Proteomes" id="UP000658382"/>
    </source>
</evidence>